<organism evidence="6 7">
    <name type="scientific">Elstera cyanobacteriorum</name>
    <dbReference type="NCBI Taxonomy" id="2022747"/>
    <lineage>
        <taxon>Bacteria</taxon>
        <taxon>Pseudomonadati</taxon>
        <taxon>Pseudomonadota</taxon>
        <taxon>Alphaproteobacteria</taxon>
        <taxon>Rhodospirillales</taxon>
        <taxon>Rhodospirillaceae</taxon>
        <taxon>Elstera</taxon>
    </lineage>
</organism>
<name>A0A255XTI1_9PROT</name>
<dbReference type="InterPro" id="IPR011761">
    <property type="entry name" value="ATP-grasp"/>
</dbReference>
<evidence type="ECO:0000256" key="4">
    <source>
        <dbReference type="PROSITE-ProRule" id="PRU00409"/>
    </source>
</evidence>
<dbReference type="AlphaFoldDB" id="A0A255XTI1"/>
<dbReference type="GO" id="GO:0016874">
    <property type="term" value="F:ligase activity"/>
    <property type="evidence" value="ECO:0007669"/>
    <property type="project" value="UniProtKB-KW"/>
</dbReference>
<dbReference type="Gene3D" id="3.30.470.20">
    <property type="entry name" value="ATP-grasp fold, B domain"/>
    <property type="match status" value="1"/>
</dbReference>
<dbReference type="GO" id="GO:0046872">
    <property type="term" value="F:metal ion binding"/>
    <property type="evidence" value="ECO:0007669"/>
    <property type="project" value="InterPro"/>
</dbReference>
<feature type="domain" description="ATP-grasp" evidence="5">
    <location>
        <begin position="114"/>
        <end position="314"/>
    </location>
</feature>
<dbReference type="NCBIfam" id="NF005543">
    <property type="entry name" value="PRK07206.1"/>
    <property type="match status" value="1"/>
</dbReference>
<keyword evidence="1" id="KW-0436">Ligase</keyword>
<reference evidence="6 7" key="1">
    <citation type="submission" date="2017-07" db="EMBL/GenBank/DDBJ databases">
        <title>Elstera cyanobacteriorum sp. nov., a novel bacterium isolated from cyanobacterial aggregates in a eutrophic lake.</title>
        <authorList>
            <person name="Cai H."/>
        </authorList>
    </citation>
    <scope>NUCLEOTIDE SEQUENCE [LARGE SCALE GENOMIC DNA]</scope>
    <source>
        <strain evidence="6 7">TH019</strain>
    </source>
</reference>
<comment type="caution">
    <text evidence="6">The sequence shown here is derived from an EMBL/GenBank/DDBJ whole genome shotgun (WGS) entry which is preliminary data.</text>
</comment>
<sequence>MTNPTAVVVDPYSTGVLFADYLKARGYRTLAVRSGPDLVDSLLRTYRAGDFESLTDHTGDLDALAARFAGEDVRCVLPGNESAVELADALGARLGVRGNDPATTKIRRNKYEMIERITAAGLHAAKQKLVATEDEAGAWAAAHGRWPVVIKPLDSASTDNVHVCDSEAEVRARFQQIVHSRNLCGLPNTRALIQSYLDGLEYVVNTVSRDGRHYICDILESRKRSLNGSPLIYDFYRLLPPTGEVQDQLSRYIVGVLDALEIRNGGGHAEIRMTADGPALVEIAARAMGPLDSTTTIAHGTGHDQAELIVDALTDGAKFDSLYGQTYRMDKHAMVVYLPSTVEGVLGDLPILEHLKALPSLLNYQLLPKLGGPIQRTMDLTSVLAKIYLVHADGAQVDADYAKIRELEEAYPPKVLQPA</sequence>
<proteinExistence type="predicted"/>
<evidence type="ECO:0000256" key="1">
    <source>
        <dbReference type="ARBA" id="ARBA00022598"/>
    </source>
</evidence>
<protein>
    <recommendedName>
        <fullName evidence="5">ATP-grasp domain-containing protein</fullName>
    </recommendedName>
</protein>
<dbReference type="PROSITE" id="PS50975">
    <property type="entry name" value="ATP_GRASP"/>
    <property type="match status" value="1"/>
</dbReference>
<dbReference type="PANTHER" id="PTHR43585:SF2">
    <property type="entry name" value="ATP-GRASP ENZYME FSQD"/>
    <property type="match status" value="1"/>
</dbReference>
<dbReference type="GO" id="GO:0005524">
    <property type="term" value="F:ATP binding"/>
    <property type="evidence" value="ECO:0007669"/>
    <property type="project" value="UniProtKB-UniRule"/>
</dbReference>
<evidence type="ECO:0000259" key="5">
    <source>
        <dbReference type="PROSITE" id="PS50975"/>
    </source>
</evidence>
<dbReference type="Proteomes" id="UP000216361">
    <property type="component" value="Unassembled WGS sequence"/>
</dbReference>
<evidence type="ECO:0000313" key="7">
    <source>
        <dbReference type="Proteomes" id="UP000216361"/>
    </source>
</evidence>
<dbReference type="RefSeq" id="WP_094408093.1">
    <property type="nucleotide sequence ID" value="NZ_BMJZ01000006.1"/>
</dbReference>
<dbReference type="Pfam" id="PF13535">
    <property type="entry name" value="ATP-grasp_4"/>
    <property type="match status" value="1"/>
</dbReference>
<dbReference type="PANTHER" id="PTHR43585">
    <property type="entry name" value="FUMIPYRROLE BIOSYNTHESIS PROTEIN C"/>
    <property type="match status" value="1"/>
</dbReference>
<evidence type="ECO:0000256" key="3">
    <source>
        <dbReference type="ARBA" id="ARBA00022840"/>
    </source>
</evidence>
<dbReference type="OrthoDB" id="24041at2"/>
<evidence type="ECO:0000256" key="2">
    <source>
        <dbReference type="ARBA" id="ARBA00022741"/>
    </source>
</evidence>
<dbReference type="InterPro" id="IPR052032">
    <property type="entry name" value="ATP-dep_AA_Ligase"/>
</dbReference>
<keyword evidence="3 4" id="KW-0067">ATP-binding</keyword>
<gene>
    <name evidence="6" type="ORF">CHR90_06000</name>
</gene>
<dbReference type="EMBL" id="NOXS01000030">
    <property type="protein sequence ID" value="OYQ19674.1"/>
    <property type="molecule type" value="Genomic_DNA"/>
</dbReference>
<keyword evidence="7" id="KW-1185">Reference proteome</keyword>
<keyword evidence="2 4" id="KW-0547">Nucleotide-binding</keyword>
<evidence type="ECO:0000313" key="6">
    <source>
        <dbReference type="EMBL" id="OYQ19674.1"/>
    </source>
</evidence>
<dbReference type="SUPFAM" id="SSF56059">
    <property type="entry name" value="Glutathione synthetase ATP-binding domain-like"/>
    <property type="match status" value="1"/>
</dbReference>
<accession>A0A255XTI1</accession>